<dbReference type="SUPFAM" id="SSF47226">
    <property type="entry name" value="Histidine-containing phosphotransfer domain, HPT domain"/>
    <property type="match status" value="1"/>
</dbReference>
<keyword evidence="1" id="KW-0902">Two-component regulatory system</keyword>
<name>A0ABS8KRE9_9HYPH</name>
<accession>A0ABS8KRE9</accession>
<gene>
    <name evidence="4" type="ORF">LJ725_06700</name>
</gene>
<dbReference type="InterPro" id="IPR036641">
    <property type="entry name" value="HPT_dom_sf"/>
</dbReference>
<dbReference type="Pfam" id="PF01627">
    <property type="entry name" value="Hpt"/>
    <property type="match status" value="1"/>
</dbReference>
<feature type="domain" description="HPt" evidence="3">
    <location>
        <begin position="13"/>
        <end position="118"/>
    </location>
</feature>
<organism evidence="4 5">
    <name type="scientific">Reyranella aquatilis</name>
    <dbReference type="NCBI Taxonomy" id="2035356"/>
    <lineage>
        <taxon>Bacteria</taxon>
        <taxon>Pseudomonadati</taxon>
        <taxon>Pseudomonadota</taxon>
        <taxon>Alphaproteobacteria</taxon>
        <taxon>Hyphomicrobiales</taxon>
        <taxon>Reyranellaceae</taxon>
        <taxon>Reyranella</taxon>
    </lineage>
</organism>
<evidence type="ECO:0000256" key="2">
    <source>
        <dbReference type="PROSITE-ProRule" id="PRU00110"/>
    </source>
</evidence>
<evidence type="ECO:0000259" key="3">
    <source>
        <dbReference type="PROSITE" id="PS50894"/>
    </source>
</evidence>
<protein>
    <submittedName>
        <fullName evidence="4">Hpt domain-containing protein</fullName>
    </submittedName>
</protein>
<evidence type="ECO:0000256" key="1">
    <source>
        <dbReference type="ARBA" id="ARBA00023012"/>
    </source>
</evidence>
<keyword evidence="5" id="KW-1185">Reference proteome</keyword>
<keyword evidence="2" id="KW-0597">Phosphoprotein</keyword>
<comment type="caution">
    <text evidence="4">The sequence shown here is derived from an EMBL/GenBank/DDBJ whole genome shotgun (WGS) entry which is preliminary data.</text>
</comment>
<dbReference type="InterPro" id="IPR008207">
    <property type="entry name" value="Sig_transdc_His_kin_Hpt_dom"/>
</dbReference>
<evidence type="ECO:0000313" key="5">
    <source>
        <dbReference type="Proteomes" id="UP001198862"/>
    </source>
</evidence>
<dbReference type="Proteomes" id="UP001198862">
    <property type="component" value="Unassembled WGS sequence"/>
</dbReference>
<proteinExistence type="predicted"/>
<dbReference type="PROSITE" id="PS50894">
    <property type="entry name" value="HPT"/>
    <property type="match status" value="1"/>
</dbReference>
<evidence type="ECO:0000313" key="4">
    <source>
        <dbReference type="EMBL" id="MCC8428646.1"/>
    </source>
</evidence>
<dbReference type="Gene3D" id="1.20.120.160">
    <property type="entry name" value="HPT domain"/>
    <property type="match status" value="1"/>
</dbReference>
<sequence length="118" mass="12361">MAAANELRAGGVSQAYDRARLIELFGDDAAVVAEIEREFLDTAREAAREIGGTDDLERIAQAAHRVKGASGMIGAEGLRQAAAAVEQAARARDLPAVRRLDVGFSDEVARVAAQVAAS</sequence>
<dbReference type="EMBL" id="JAJISD010000002">
    <property type="protein sequence ID" value="MCC8428646.1"/>
    <property type="molecule type" value="Genomic_DNA"/>
</dbReference>
<feature type="modified residue" description="Phosphohistidine" evidence="2">
    <location>
        <position position="64"/>
    </location>
</feature>
<reference evidence="4 5" key="1">
    <citation type="submission" date="2021-11" db="EMBL/GenBank/DDBJ databases">
        <authorList>
            <person name="Lee D.-H."/>
            <person name="Kim S.-B."/>
        </authorList>
    </citation>
    <scope>NUCLEOTIDE SEQUENCE [LARGE SCALE GENOMIC DNA]</scope>
    <source>
        <strain evidence="4 5">KCTC 52223</strain>
    </source>
</reference>